<dbReference type="InterPro" id="IPR012902">
    <property type="entry name" value="N_methyl_site"/>
</dbReference>
<evidence type="ECO:0000256" key="1">
    <source>
        <dbReference type="SAM" id="Phobius"/>
    </source>
</evidence>
<accession>A0A6M0RL90</accession>
<dbReference type="Proteomes" id="UP000481033">
    <property type="component" value="Unassembled WGS sequence"/>
</dbReference>
<proteinExistence type="predicted"/>
<evidence type="ECO:0000313" key="3">
    <source>
        <dbReference type="Proteomes" id="UP000481033"/>
    </source>
</evidence>
<feature type="transmembrane region" description="Helical" evidence="1">
    <location>
        <begin position="30"/>
        <end position="52"/>
    </location>
</feature>
<gene>
    <name evidence="2" type="ORF">DXZ20_12255</name>
</gene>
<protein>
    <submittedName>
        <fullName evidence="2">Type II secretion system protein</fullName>
    </submittedName>
</protein>
<evidence type="ECO:0000313" key="2">
    <source>
        <dbReference type="EMBL" id="NEZ56431.1"/>
    </source>
</evidence>
<dbReference type="Pfam" id="PF07963">
    <property type="entry name" value="N_methyl"/>
    <property type="match status" value="1"/>
</dbReference>
<dbReference type="EMBL" id="QXHD01000004">
    <property type="protein sequence ID" value="NEZ56431.1"/>
    <property type="molecule type" value="Genomic_DNA"/>
</dbReference>
<keyword evidence="1" id="KW-0812">Transmembrane</keyword>
<name>A0A6M0RL90_9CYAN</name>
<dbReference type="RefSeq" id="WP_163698439.1">
    <property type="nucleotide sequence ID" value="NZ_QXHD01000004.1"/>
</dbReference>
<keyword evidence="1" id="KW-1133">Transmembrane helix</keyword>
<comment type="caution">
    <text evidence="2">The sequence shown here is derived from an EMBL/GenBank/DDBJ whole genome shotgun (WGS) entry which is preliminary data.</text>
</comment>
<sequence>MADYRSKTLLYRWLLQRRQYKASGFTLTEVLISIAIAGVIVSGLLFLVVELLQIDRREIALERVQRDMQRAMDYIADDLKEAVYVYDSSSLPDIVADIQELSDEEGPGVTGSGDAVPLIAFWRTVPIEDDVLPDTCTGSRREIEICRVAKTRRASYSLVVYYQKHRDDGAANYPWQGESVLRRYELPQYNPGTLNVTTGYIEPIDLNNGETIFEEWTDIVTTAISGGESAVLVDFVEEANIDGAGAIDCRALIADFNSPLTGEVDIAADEYNYVLTPTDATEQTGFFACVRAPEPAGENFRATQDVYLFLRGDTRSASRFLGPASDNSIRPALQTQVKLRGVIDKDG</sequence>
<reference evidence="2 3" key="1">
    <citation type="journal article" date="2020" name="Microb. Ecol.">
        <title>Ecogenomics of the Marine Benthic Filamentous Cyanobacterium Adonisia.</title>
        <authorList>
            <person name="Walter J.M."/>
            <person name="Coutinho F.H."/>
            <person name="Leomil L."/>
            <person name="Hargreaves P.I."/>
            <person name="Campeao M.E."/>
            <person name="Vieira V.V."/>
            <person name="Silva B.S."/>
            <person name="Fistarol G.O."/>
            <person name="Salomon P.S."/>
            <person name="Sawabe T."/>
            <person name="Mino S."/>
            <person name="Hosokawa M."/>
            <person name="Miyashita H."/>
            <person name="Maruyama F."/>
            <person name="van Verk M.C."/>
            <person name="Dutilh B.E."/>
            <person name="Thompson C.C."/>
            <person name="Thompson F.L."/>
        </authorList>
    </citation>
    <scope>NUCLEOTIDE SEQUENCE [LARGE SCALE GENOMIC DNA]</scope>
    <source>
        <strain evidence="2 3">CCMR0081</strain>
    </source>
</reference>
<dbReference type="AlphaFoldDB" id="A0A6M0RL90"/>
<dbReference type="NCBIfam" id="TIGR02532">
    <property type="entry name" value="IV_pilin_GFxxxE"/>
    <property type="match status" value="1"/>
</dbReference>
<keyword evidence="1" id="KW-0472">Membrane</keyword>
<organism evidence="2 3">
    <name type="scientific">Adonisia turfae CCMR0081</name>
    <dbReference type="NCBI Taxonomy" id="2292702"/>
    <lineage>
        <taxon>Bacteria</taxon>
        <taxon>Bacillati</taxon>
        <taxon>Cyanobacteriota</taxon>
        <taxon>Adonisia</taxon>
        <taxon>Adonisia turfae</taxon>
    </lineage>
</organism>
<keyword evidence="3" id="KW-1185">Reference proteome</keyword>